<dbReference type="AlphaFoldDB" id="A0AAJ0GBR0"/>
<gene>
    <name evidence="2" type="ORF">LTR09_006416</name>
</gene>
<feature type="compositionally biased region" description="Polar residues" evidence="1">
    <location>
        <begin position="498"/>
        <end position="508"/>
    </location>
</feature>
<protein>
    <submittedName>
        <fullName evidence="2">Uncharacterized protein</fullName>
    </submittedName>
</protein>
<dbReference type="EMBL" id="JAWDJX010000020">
    <property type="protein sequence ID" value="KAK3052561.1"/>
    <property type="molecule type" value="Genomic_DNA"/>
</dbReference>
<sequence>MENHDDGTAIAQSEEMCEPSDVESELSDDISLTTDASYDTLDRYDMLEERRDALYDLRYGFESSYMSGVKRPFQQHALRYERCKPVELKRFVSNRDLKDPYPQGVTLKHFYLRLLERADRHLLFRFMDLPPEMRLLTYRHLLVYPPAHNSRHQPTGRLYPEILRTCKLVLAEAENVLYDDNTFSAFFSVLQGEETTHRIARVHKEMVTGHCGHTKFFRIPHAINDYPQLFTKISKLKIILDYTTEALFDGEVDSFDGEDYLAWPINHALYGLASFLMDGHRLKSLHIELNLPDGLKDRDYEATLHPLRRLRNIESLTTTGSAPPPRLIAKLKSDLQSVEPSFNTLHLWRLLDEEADAQLDLLIALQGNSREDLEFGPSERFEELSFRMNMLYGWPEKCLSARFEEKFLAQMNMLRKCLQEVDTTELKRLVDDLLKKRLAIRAYEEVNDEGRLAEAAKCWSRSIGDLYAKDLKYASEDEWTDDENDSPETKQPLAANGDANTTTSNLNTEDTKAISHPKLTTGQIQAIFDKYLADAGERSMHEE</sequence>
<dbReference type="PANTHER" id="PTHR42085:SF4">
    <property type="entry name" value="F-BOX DOMAIN-CONTAINING PROTEIN"/>
    <property type="match status" value="1"/>
</dbReference>
<comment type="caution">
    <text evidence="2">The sequence shown here is derived from an EMBL/GenBank/DDBJ whole genome shotgun (WGS) entry which is preliminary data.</text>
</comment>
<feature type="region of interest" description="Disordered" evidence="1">
    <location>
        <begin position="1"/>
        <end position="28"/>
    </location>
</feature>
<feature type="compositionally biased region" description="Acidic residues" evidence="1">
    <location>
        <begin position="15"/>
        <end position="28"/>
    </location>
</feature>
<accession>A0AAJ0GBR0</accession>
<dbReference type="PANTHER" id="PTHR42085">
    <property type="entry name" value="F-BOX DOMAIN-CONTAINING PROTEIN"/>
    <property type="match status" value="1"/>
</dbReference>
<feature type="region of interest" description="Disordered" evidence="1">
    <location>
        <begin position="478"/>
        <end position="517"/>
    </location>
</feature>
<evidence type="ECO:0000256" key="1">
    <source>
        <dbReference type="SAM" id="MobiDB-lite"/>
    </source>
</evidence>
<evidence type="ECO:0000313" key="2">
    <source>
        <dbReference type="EMBL" id="KAK3052561.1"/>
    </source>
</evidence>
<evidence type="ECO:0000313" key="3">
    <source>
        <dbReference type="Proteomes" id="UP001271007"/>
    </source>
</evidence>
<dbReference type="Proteomes" id="UP001271007">
    <property type="component" value="Unassembled WGS sequence"/>
</dbReference>
<reference evidence="2" key="1">
    <citation type="submission" date="2023-04" db="EMBL/GenBank/DDBJ databases">
        <title>Black Yeasts Isolated from many extreme environments.</title>
        <authorList>
            <person name="Coleine C."/>
            <person name="Stajich J.E."/>
            <person name="Selbmann L."/>
        </authorList>
    </citation>
    <scope>NUCLEOTIDE SEQUENCE</scope>
    <source>
        <strain evidence="2">CCFEE 5312</strain>
    </source>
</reference>
<name>A0AAJ0GBR0_9PEZI</name>
<organism evidence="2 3">
    <name type="scientific">Extremus antarcticus</name>
    <dbReference type="NCBI Taxonomy" id="702011"/>
    <lineage>
        <taxon>Eukaryota</taxon>
        <taxon>Fungi</taxon>
        <taxon>Dikarya</taxon>
        <taxon>Ascomycota</taxon>
        <taxon>Pezizomycotina</taxon>
        <taxon>Dothideomycetes</taxon>
        <taxon>Dothideomycetidae</taxon>
        <taxon>Mycosphaerellales</taxon>
        <taxon>Extremaceae</taxon>
        <taxon>Extremus</taxon>
    </lineage>
</organism>
<keyword evidence="3" id="KW-1185">Reference proteome</keyword>
<proteinExistence type="predicted"/>
<dbReference type="InterPro" id="IPR038883">
    <property type="entry name" value="AN11006-like"/>
</dbReference>